<dbReference type="CDD" id="cd20071">
    <property type="entry name" value="SET_SMYD"/>
    <property type="match status" value="1"/>
</dbReference>
<dbReference type="Pfam" id="PF00856">
    <property type="entry name" value="SET"/>
    <property type="match status" value="1"/>
</dbReference>
<dbReference type="PANTHER" id="PTHR47332:SF6">
    <property type="entry name" value="SET DOMAIN-CONTAINING PROTEIN"/>
    <property type="match status" value="1"/>
</dbReference>
<keyword evidence="4" id="KW-1185">Reference proteome</keyword>
<feature type="compositionally biased region" description="Low complexity" evidence="1">
    <location>
        <begin position="1"/>
        <end position="17"/>
    </location>
</feature>
<dbReference type="AlphaFoldDB" id="A0AA39XYY1"/>
<organism evidence="3 4">
    <name type="scientific">Cercophora newfieldiana</name>
    <dbReference type="NCBI Taxonomy" id="92897"/>
    <lineage>
        <taxon>Eukaryota</taxon>
        <taxon>Fungi</taxon>
        <taxon>Dikarya</taxon>
        <taxon>Ascomycota</taxon>
        <taxon>Pezizomycotina</taxon>
        <taxon>Sordariomycetes</taxon>
        <taxon>Sordariomycetidae</taxon>
        <taxon>Sordariales</taxon>
        <taxon>Lasiosphaeriaceae</taxon>
        <taxon>Cercophora</taxon>
    </lineage>
</organism>
<protein>
    <recommendedName>
        <fullName evidence="2">SET domain-containing protein</fullName>
    </recommendedName>
</protein>
<evidence type="ECO:0000313" key="3">
    <source>
        <dbReference type="EMBL" id="KAK0642856.1"/>
    </source>
</evidence>
<evidence type="ECO:0000259" key="2">
    <source>
        <dbReference type="PROSITE" id="PS50280"/>
    </source>
</evidence>
<proteinExistence type="predicted"/>
<dbReference type="InterPro" id="IPR001214">
    <property type="entry name" value="SET_dom"/>
</dbReference>
<reference evidence="3" key="1">
    <citation type="submission" date="2023-06" db="EMBL/GenBank/DDBJ databases">
        <title>Genome-scale phylogeny and comparative genomics of the fungal order Sordariales.</title>
        <authorList>
            <consortium name="Lawrence Berkeley National Laboratory"/>
            <person name="Hensen N."/>
            <person name="Bonometti L."/>
            <person name="Westerberg I."/>
            <person name="Brannstrom I.O."/>
            <person name="Guillou S."/>
            <person name="Cros-Aarteil S."/>
            <person name="Calhoun S."/>
            <person name="Haridas S."/>
            <person name="Kuo A."/>
            <person name="Mondo S."/>
            <person name="Pangilinan J."/>
            <person name="Riley R."/>
            <person name="Labutti K."/>
            <person name="Andreopoulos B."/>
            <person name="Lipzen A."/>
            <person name="Chen C."/>
            <person name="Yanf M."/>
            <person name="Daum C."/>
            <person name="Ng V."/>
            <person name="Clum A."/>
            <person name="Steindorff A."/>
            <person name="Ohm R."/>
            <person name="Martin F."/>
            <person name="Silar P."/>
            <person name="Natvig D."/>
            <person name="Lalanne C."/>
            <person name="Gautier V."/>
            <person name="Ament-Velasquez S.L."/>
            <person name="Kruys A."/>
            <person name="Hutchinson M.I."/>
            <person name="Powell A.J."/>
            <person name="Barry K."/>
            <person name="Miller A.N."/>
            <person name="Grigoriev I.V."/>
            <person name="Debuchy R."/>
            <person name="Gladieux P."/>
            <person name="Thoren M.H."/>
            <person name="Johannesson H."/>
        </authorList>
    </citation>
    <scope>NUCLEOTIDE SEQUENCE</scope>
    <source>
        <strain evidence="3">SMH2532-1</strain>
    </source>
</reference>
<dbReference type="Gene3D" id="1.25.40.10">
    <property type="entry name" value="Tetratricopeptide repeat domain"/>
    <property type="match status" value="1"/>
</dbReference>
<feature type="domain" description="SET" evidence="2">
    <location>
        <begin position="111"/>
        <end position="260"/>
    </location>
</feature>
<dbReference type="PANTHER" id="PTHR47332">
    <property type="entry name" value="SET DOMAIN-CONTAINING PROTEIN 5"/>
    <property type="match status" value="1"/>
</dbReference>
<feature type="region of interest" description="Disordered" evidence="1">
    <location>
        <begin position="1"/>
        <end position="31"/>
    </location>
</feature>
<dbReference type="SUPFAM" id="SSF82199">
    <property type="entry name" value="SET domain"/>
    <property type="match status" value="1"/>
</dbReference>
<dbReference type="InterPro" id="IPR046341">
    <property type="entry name" value="SET_dom_sf"/>
</dbReference>
<dbReference type="Proteomes" id="UP001174936">
    <property type="component" value="Unassembled WGS sequence"/>
</dbReference>
<evidence type="ECO:0000313" key="4">
    <source>
        <dbReference type="Proteomes" id="UP001174936"/>
    </source>
</evidence>
<accession>A0AA39XYY1</accession>
<dbReference type="PROSITE" id="PS50280">
    <property type="entry name" value="SET"/>
    <property type="match status" value="1"/>
</dbReference>
<sequence length="398" mass="44055">MTPSSTTSSPKSSSTTSLESEDDAGAFDPDANHPWTHRPYCPEDGIPYCVHTSSSFRDDGVSFITIPFDRAMKTGEKTSIRFVEVLLAAEALAQKEKTTAFSELAVEPKDKPYEVKDLSGKGKGVIATAHIPRGSVLMVEHAAVIADTLFPSKVKRVVGREMLQRAMTRLGKDGEKAISELARSSREQDQVPAAEDLMRTNSFTVKIADKSHMALFPRVARINHACQPSAITRFDEKTLSMTVRAMKDIEPGEEITLSCKSPLNIDTDFGLSYHERQTTLKSKWGFDCTCSLCSATPSEIAASDARRDKIAKLGKVVIKHVENQDLKAAIKMHREMIDIIEDEALAPHMGDYYEIMTRFLAATNDMKNAKKYARLALEEFKAAGETKDELEQFLKAAK</sequence>
<dbReference type="InterPro" id="IPR053185">
    <property type="entry name" value="SET_domain_protein"/>
</dbReference>
<gene>
    <name evidence="3" type="ORF">B0T16DRAFT_331319</name>
</gene>
<evidence type="ECO:0000256" key="1">
    <source>
        <dbReference type="SAM" id="MobiDB-lite"/>
    </source>
</evidence>
<dbReference type="SMART" id="SM00317">
    <property type="entry name" value="SET"/>
    <property type="match status" value="1"/>
</dbReference>
<comment type="caution">
    <text evidence="3">The sequence shown here is derived from an EMBL/GenBank/DDBJ whole genome shotgun (WGS) entry which is preliminary data.</text>
</comment>
<dbReference type="InterPro" id="IPR011990">
    <property type="entry name" value="TPR-like_helical_dom_sf"/>
</dbReference>
<name>A0AA39XYY1_9PEZI</name>
<dbReference type="Gene3D" id="2.170.270.10">
    <property type="entry name" value="SET domain"/>
    <property type="match status" value="1"/>
</dbReference>
<dbReference type="EMBL" id="JAULSV010000005">
    <property type="protein sequence ID" value="KAK0642856.1"/>
    <property type="molecule type" value="Genomic_DNA"/>
</dbReference>